<protein>
    <recommendedName>
        <fullName evidence="3">Quercetin 2,3-dioxygenase C-terminal cupin domain-containing protein</fullName>
    </recommendedName>
</protein>
<reference evidence="2" key="1">
    <citation type="journal article" date="2019" name="Int. J. Syst. Evol. Microbiol.">
        <title>The Global Catalogue of Microorganisms (GCM) 10K type strain sequencing project: providing services to taxonomists for standard genome sequencing and annotation.</title>
        <authorList>
            <consortium name="The Broad Institute Genomics Platform"/>
            <consortium name="The Broad Institute Genome Sequencing Center for Infectious Disease"/>
            <person name="Wu L."/>
            <person name="Ma J."/>
        </authorList>
    </citation>
    <scope>NUCLEOTIDE SEQUENCE [LARGE SCALE GENOMIC DNA]</scope>
    <source>
        <strain evidence="2">CECT 8288</strain>
    </source>
</reference>
<dbReference type="Proteomes" id="UP001595710">
    <property type="component" value="Unassembled WGS sequence"/>
</dbReference>
<evidence type="ECO:0008006" key="3">
    <source>
        <dbReference type="Google" id="ProtNLM"/>
    </source>
</evidence>
<evidence type="ECO:0000313" key="2">
    <source>
        <dbReference type="Proteomes" id="UP001595710"/>
    </source>
</evidence>
<keyword evidence="2" id="KW-1185">Reference proteome</keyword>
<evidence type="ECO:0000313" key="1">
    <source>
        <dbReference type="EMBL" id="MFC3701197.1"/>
    </source>
</evidence>
<accession>A0ABV7WQF1</accession>
<gene>
    <name evidence="1" type="ORF">ACFOND_06030</name>
</gene>
<name>A0ABV7WQF1_9GAMM</name>
<dbReference type="EMBL" id="JBHRYN010000008">
    <property type="protein sequence ID" value="MFC3701197.1"/>
    <property type="molecule type" value="Genomic_DNA"/>
</dbReference>
<dbReference type="RefSeq" id="WP_290282810.1">
    <property type="nucleotide sequence ID" value="NZ_JAUFQI010000001.1"/>
</dbReference>
<organism evidence="1 2">
    <name type="scientific">Reinekea marina</name>
    <dbReference type="NCBI Taxonomy" id="1310421"/>
    <lineage>
        <taxon>Bacteria</taxon>
        <taxon>Pseudomonadati</taxon>
        <taxon>Pseudomonadota</taxon>
        <taxon>Gammaproteobacteria</taxon>
        <taxon>Oceanospirillales</taxon>
        <taxon>Saccharospirillaceae</taxon>
        <taxon>Reinekea</taxon>
    </lineage>
</organism>
<proteinExistence type="predicted"/>
<sequence>MGSGTYVRLDEGLDIDKSELKQEDFEVLNGETITLTDDAAVYPLSSSRALVYIEWIP</sequence>
<comment type="caution">
    <text evidence="1">The sequence shown here is derived from an EMBL/GenBank/DDBJ whole genome shotgun (WGS) entry which is preliminary data.</text>
</comment>